<name>A0ABM1BPI2_LIMPO</name>
<evidence type="ECO:0000313" key="9">
    <source>
        <dbReference type="Proteomes" id="UP000694941"/>
    </source>
</evidence>
<gene>
    <name evidence="10" type="primary">LOC106470179</name>
</gene>
<dbReference type="InterPro" id="IPR005522">
    <property type="entry name" value="IPK"/>
</dbReference>
<evidence type="ECO:0000256" key="1">
    <source>
        <dbReference type="ARBA" id="ARBA00007374"/>
    </source>
</evidence>
<dbReference type="EC" id="2.7.-.-" evidence="8"/>
<comment type="catalytic activity">
    <reaction evidence="6">
        <text>1D-myo-inositol 1,4,5-trisphosphate + 2 ATP = 1D-myo-inositol 1,3,4,5,6-pentakisphosphate + 2 ADP + 2 H(+)</text>
        <dbReference type="Rhea" id="RHEA:32359"/>
        <dbReference type="ChEBI" id="CHEBI:15378"/>
        <dbReference type="ChEBI" id="CHEBI:30616"/>
        <dbReference type="ChEBI" id="CHEBI:57733"/>
        <dbReference type="ChEBI" id="CHEBI:203600"/>
        <dbReference type="ChEBI" id="CHEBI:456216"/>
        <dbReference type="EC" id="2.7.1.151"/>
    </reaction>
</comment>
<evidence type="ECO:0000256" key="3">
    <source>
        <dbReference type="ARBA" id="ARBA00022741"/>
    </source>
</evidence>
<dbReference type="GeneID" id="106470179"/>
<accession>A0ABM1BPI2</accession>
<evidence type="ECO:0000313" key="10">
    <source>
        <dbReference type="RefSeq" id="XP_013786163.1"/>
    </source>
</evidence>
<keyword evidence="5" id="KW-0067">ATP-binding</keyword>
<dbReference type="SUPFAM" id="SSF56104">
    <property type="entry name" value="SAICAR synthase-like"/>
    <property type="match status" value="1"/>
</dbReference>
<evidence type="ECO:0000256" key="8">
    <source>
        <dbReference type="RuleBase" id="RU363090"/>
    </source>
</evidence>
<organism evidence="9 10">
    <name type="scientific">Limulus polyphemus</name>
    <name type="common">Atlantic horseshoe crab</name>
    <dbReference type="NCBI Taxonomy" id="6850"/>
    <lineage>
        <taxon>Eukaryota</taxon>
        <taxon>Metazoa</taxon>
        <taxon>Ecdysozoa</taxon>
        <taxon>Arthropoda</taxon>
        <taxon>Chelicerata</taxon>
        <taxon>Merostomata</taxon>
        <taxon>Xiphosura</taxon>
        <taxon>Limulidae</taxon>
        <taxon>Limulus</taxon>
    </lineage>
</organism>
<keyword evidence="3" id="KW-0547">Nucleotide-binding</keyword>
<dbReference type="Gene3D" id="3.30.470.160">
    <property type="entry name" value="Inositol polyphosphate kinase"/>
    <property type="match status" value="1"/>
</dbReference>
<keyword evidence="9" id="KW-1185">Reference proteome</keyword>
<dbReference type="PANTHER" id="PTHR12400">
    <property type="entry name" value="INOSITOL POLYPHOSPHATE KINASE"/>
    <property type="match status" value="1"/>
</dbReference>
<evidence type="ECO:0000256" key="4">
    <source>
        <dbReference type="ARBA" id="ARBA00022777"/>
    </source>
</evidence>
<evidence type="ECO:0000256" key="2">
    <source>
        <dbReference type="ARBA" id="ARBA00022679"/>
    </source>
</evidence>
<comment type="similarity">
    <text evidence="1 8">Belongs to the inositol phosphokinase (IPK) family.</text>
</comment>
<evidence type="ECO:0000256" key="6">
    <source>
        <dbReference type="ARBA" id="ARBA00036164"/>
    </source>
</evidence>
<reference evidence="10" key="1">
    <citation type="submission" date="2025-08" db="UniProtKB">
        <authorList>
            <consortium name="RefSeq"/>
        </authorList>
    </citation>
    <scope>IDENTIFICATION</scope>
    <source>
        <tissue evidence="10">Muscle</tissue>
    </source>
</reference>
<evidence type="ECO:0000256" key="7">
    <source>
        <dbReference type="ARBA" id="ARBA00036525"/>
    </source>
</evidence>
<dbReference type="InterPro" id="IPR038286">
    <property type="entry name" value="IPK_sf"/>
</dbReference>
<dbReference type="Proteomes" id="UP000694941">
    <property type="component" value="Unplaced"/>
</dbReference>
<proteinExistence type="inferred from homology"/>
<dbReference type="Pfam" id="PF03770">
    <property type="entry name" value="IPK"/>
    <property type="match status" value="1"/>
</dbReference>
<protein>
    <recommendedName>
        <fullName evidence="8">Kinase</fullName>
        <ecNumber evidence="8">2.7.-.-</ecNumber>
    </recommendedName>
</protein>
<dbReference type="RefSeq" id="XP_013786163.1">
    <property type="nucleotide sequence ID" value="XM_013930709.2"/>
</dbReference>
<keyword evidence="4 8" id="KW-0418">Kinase</keyword>
<keyword evidence="2 8" id="KW-0808">Transferase</keyword>
<sequence>MNGVDLIQQISAHITWEQFFYSRTMTTLPDDTTVLLHQVAGHFHGKGKHKLGMLKHKDGSILKPVIQEDIRGPREKAFYTKVFDAFCSDPVFLQLQSFLPKYRGCWITQFNSTKVEYMCLEDITDAFHKPCILDLKIGPRTFDPEAKPQKIKIETEKYPAGKIIGFRILGMRVFQPDRQEYLVLDRNFGKQQTPDTIPQALKLFLNIPDRPKAWLLLCFLLHKLHSIKSWFLHQRHFVFYGSSLLLVYEGDTEKRIGCEKTMNSNFSCEQSKDSFGSKITSENNDSVTDYCSICCLSSNLCKSVLLDSTLSFVCDVRMIDFAHVFTAHEKDTNYLVGLDSLITYLYNIQNSLLHDMQ</sequence>
<dbReference type="PANTHER" id="PTHR12400:SF51">
    <property type="entry name" value="INOSITOL POLYPHOSPHATE MULTIKINASE"/>
    <property type="match status" value="1"/>
</dbReference>
<comment type="catalytic activity">
    <reaction evidence="7">
        <text>1D-myo-inositol 1,3,4,6-tetrakisphosphate + ATP = 1D-myo-inositol 1,3,4,5,6-pentakisphosphate + ADP + H(+)</text>
        <dbReference type="Rhea" id="RHEA:12717"/>
        <dbReference type="ChEBI" id="CHEBI:15378"/>
        <dbReference type="ChEBI" id="CHEBI:30616"/>
        <dbReference type="ChEBI" id="CHEBI:57660"/>
        <dbReference type="ChEBI" id="CHEBI:57733"/>
        <dbReference type="ChEBI" id="CHEBI:456216"/>
        <dbReference type="EC" id="2.7.1.140"/>
    </reaction>
</comment>
<evidence type="ECO:0000256" key="5">
    <source>
        <dbReference type="ARBA" id="ARBA00022840"/>
    </source>
</evidence>